<evidence type="ECO:0000256" key="1">
    <source>
        <dbReference type="SAM" id="Coils"/>
    </source>
</evidence>
<dbReference type="NCBIfam" id="NF033634">
    <property type="entry name" value="SLATT_1"/>
    <property type="match status" value="1"/>
</dbReference>
<evidence type="ECO:0000313" key="3">
    <source>
        <dbReference type="EMBL" id="SDY12832.1"/>
    </source>
</evidence>
<accession>A0A1H3HBH7</accession>
<dbReference type="Proteomes" id="UP000199529">
    <property type="component" value="Unassembled WGS sequence"/>
</dbReference>
<keyword evidence="1" id="KW-0175">Coiled coil</keyword>
<evidence type="ECO:0000313" key="4">
    <source>
        <dbReference type="Proteomes" id="UP000199529"/>
    </source>
</evidence>
<evidence type="ECO:0000256" key="2">
    <source>
        <dbReference type="SAM" id="Phobius"/>
    </source>
</evidence>
<sequence length="270" mass="29662">MERVDAAGIVGGGVLAGDDRPADWERRIAQRSEEHYRARLVQRLLLIWAMPGTLLLIGAAAAALLLWMSALPAAIVFALALASLAVSAKFVYQQHFKVRAVESELRTLEYAHREHLLDELGPGDLLGAHKRYRAQLPELIERYRGEARRDRWKDNGLQTVIIGGSIVAATATAASMSAVEFQWGAVALCLLVAVSAAFAGHAKYRDRSASCQQAADALEREYESVELRVGRYRRFVGESEAYAEFADAVESLRSERARRLPSASTEGIGQ</sequence>
<dbReference type="EMBL" id="FNOK01000020">
    <property type="protein sequence ID" value="SDY12832.1"/>
    <property type="molecule type" value="Genomic_DNA"/>
</dbReference>
<keyword evidence="2" id="KW-0472">Membrane</keyword>
<name>A0A1H3HBH7_9PSEU</name>
<dbReference type="OrthoDB" id="3684311at2"/>
<keyword evidence="2" id="KW-1133">Transmembrane helix</keyword>
<gene>
    <name evidence="3" type="ORF">SAMN05216215_102085</name>
</gene>
<reference evidence="4" key="1">
    <citation type="submission" date="2016-10" db="EMBL/GenBank/DDBJ databases">
        <authorList>
            <person name="Varghese N."/>
            <person name="Submissions S."/>
        </authorList>
    </citation>
    <scope>NUCLEOTIDE SEQUENCE [LARGE SCALE GENOMIC DNA]</scope>
    <source>
        <strain evidence="4">CGMCC 4.3530</strain>
    </source>
</reference>
<protein>
    <submittedName>
        <fullName evidence="3">Uncharacterized protein</fullName>
    </submittedName>
</protein>
<feature type="transmembrane region" description="Helical" evidence="2">
    <location>
        <begin position="156"/>
        <end position="175"/>
    </location>
</feature>
<dbReference type="RefSeq" id="WP_093268031.1">
    <property type="nucleotide sequence ID" value="NZ_FNOK01000020.1"/>
</dbReference>
<dbReference type="STRING" id="418495.SAMN05216215_102085"/>
<feature type="coiled-coil region" evidence="1">
    <location>
        <begin position="201"/>
        <end position="228"/>
    </location>
</feature>
<feature type="transmembrane region" description="Helical" evidence="2">
    <location>
        <begin position="181"/>
        <end position="200"/>
    </location>
</feature>
<keyword evidence="2" id="KW-0812">Transmembrane</keyword>
<organism evidence="3 4">
    <name type="scientific">Saccharopolyspora shandongensis</name>
    <dbReference type="NCBI Taxonomy" id="418495"/>
    <lineage>
        <taxon>Bacteria</taxon>
        <taxon>Bacillati</taxon>
        <taxon>Actinomycetota</taxon>
        <taxon>Actinomycetes</taxon>
        <taxon>Pseudonocardiales</taxon>
        <taxon>Pseudonocardiaceae</taxon>
        <taxon>Saccharopolyspora</taxon>
    </lineage>
</organism>
<keyword evidence="4" id="KW-1185">Reference proteome</keyword>
<feature type="transmembrane region" description="Helical" evidence="2">
    <location>
        <begin position="73"/>
        <end position="92"/>
    </location>
</feature>
<dbReference type="AlphaFoldDB" id="A0A1H3HBH7"/>
<proteinExistence type="predicted"/>
<feature type="transmembrane region" description="Helical" evidence="2">
    <location>
        <begin position="45"/>
        <end position="67"/>
    </location>
</feature>